<feature type="transmembrane region" description="Helical" evidence="13">
    <location>
        <begin position="338"/>
        <end position="357"/>
    </location>
</feature>
<evidence type="ECO:0000313" key="15">
    <source>
        <dbReference type="EMBL" id="MEM5948679.1"/>
    </source>
</evidence>
<dbReference type="InterPro" id="IPR003524">
    <property type="entry name" value="PNAcMuramoyl-5peptid_Trfase"/>
</dbReference>
<evidence type="ECO:0000256" key="1">
    <source>
        <dbReference type="ARBA" id="ARBA00004141"/>
    </source>
</evidence>
<organism evidence="15 16">
    <name type="scientific">Rarispira pelagica</name>
    <dbReference type="NCBI Taxonomy" id="3141764"/>
    <lineage>
        <taxon>Bacteria</taxon>
        <taxon>Pseudomonadati</taxon>
        <taxon>Spirochaetota</taxon>
        <taxon>Spirochaetia</taxon>
        <taxon>Winmispirales</taxon>
        <taxon>Winmispiraceae</taxon>
        <taxon>Rarispira</taxon>
    </lineage>
</organism>
<feature type="transmembrane region" description="Helical" evidence="13">
    <location>
        <begin position="289"/>
        <end position="310"/>
    </location>
</feature>
<keyword evidence="8 13" id="KW-0573">Peptidoglycan synthesis</keyword>
<feature type="transmembrane region" description="Helical" evidence="13">
    <location>
        <begin position="134"/>
        <end position="152"/>
    </location>
</feature>
<proteinExistence type="inferred from homology"/>
<keyword evidence="3" id="KW-0997">Cell inner membrane</keyword>
<dbReference type="PANTHER" id="PTHR22926">
    <property type="entry name" value="PHOSPHO-N-ACETYLMURAMOYL-PENTAPEPTIDE-TRANSFERASE"/>
    <property type="match status" value="1"/>
</dbReference>
<keyword evidence="7 13" id="KW-0133">Cell shape</keyword>
<feature type="transmembrane region" description="Helical" evidence="13">
    <location>
        <begin position="172"/>
        <end position="192"/>
    </location>
</feature>
<evidence type="ECO:0000256" key="3">
    <source>
        <dbReference type="ARBA" id="ARBA00022519"/>
    </source>
</evidence>
<evidence type="ECO:0000256" key="5">
    <source>
        <dbReference type="ARBA" id="ARBA00022679"/>
    </source>
</evidence>
<keyword evidence="16" id="KW-1185">Reference proteome</keyword>
<comment type="pathway">
    <text evidence="13">Cell wall biogenesis; peptidoglycan biosynthesis.</text>
</comment>
<dbReference type="NCBIfam" id="TIGR00445">
    <property type="entry name" value="mraY"/>
    <property type="match status" value="1"/>
</dbReference>
<feature type="transmembrane region" description="Helical" evidence="13">
    <location>
        <begin position="97"/>
        <end position="114"/>
    </location>
</feature>
<keyword evidence="6 13" id="KW-0812">Transmembrane</keyword>
<keyword evidence="13" id="KW-0460">Magnesium</keyword>
<dbReference type="InterPro" id="IPR018480">
    <property type="entry name" value="PNAcMuramoyl-5peptid_Trfase_CS"/>
</dbReference>
<keyword evidence="9 13" id="KW-1133">Transmembrane helix</keyword>
<evidence type="ECO:0000256" key="7">
    <source>
        <dbReference type="ARBA" id="ARBA00022960"/>
    </source>
</evidence>
<evidence type="ECO:0000256" key="8">
    <source>
        <dbReference type="ARBA" id="ARBA00022984"/>
    </source>
</evidence>
<gene>
    <name evidence="13 15" type="primary">mraY</name>
    <name evidence="15" type="ORF">WKV44_09000</name>
</gene>
<comment type="similarity">
    <text evidence="2 13">Belongs to the glycosyltransferase 4 family. MraY subfamily.</text>
</comment>
<evidence type="ECO:0000256" key="6">
    <source>
        <dbReference type="ARBA" id="ARBA00022692"/>
    </source>
</evidence>
<dbReference type="Pfam" id="PF10555">
    <property type="entry name" value="MraY_sig1"/>
    <property type="match status" value="1"/>
</dbReference>
<dbReference type="CDD" id="cd06852">
    <property type="entry name" value="GT_MraY"/>
    <property type="match status" value="1"/>
</dbReference>
<protein>
    <recommendedName>
        <fullName evidence="13 14">Phospho-N-acetylmuramoyl-pentapeptide-transferase</fullName>
        <ecNumber evidence="13 14">2.7.8.13</ecNumber>
    </recommendedName>
    <alternativeName>
        <fullName evidence="13">UDP-MurNAc-pentapeptide phosphotransferase</fullName>
    </alternativeName>
</protein>
<reference evidence="15 16" key="1">
    <citation type="submission" date="2024-03" db="EMBL/GenBank/DDBJ databases">
        <title>Ignisphaera cupida sp. nov., a hyperthermophilic hydrolytic archaeon from a hot spring of Kamchatka, and proposal of Ignisphaeraceae fam. nov.</title>
        <authorList>
            <person name="Podosokorskaya O.A."/>
            <person name="Elcheninov A.G."/>
            <person name="Maltseva A.I."/>
            <person name="Zayulina K.S."/>
            <person name="Novikov A."/>
            <person name="Merkel A.Y."/>
        </authorList>
    </citation>
    <scope>NUCLEOTIDE SEQUENCE [LARGE SCALE GENOMIC DNA]</scope>
    <source>
        <strain evidence="15 16">38H-sp</strain>
    </source>
</reference>
<evidence type="ECO:0000256" key="11">
    <source>
        <dbReference type="ARBA" id="ARBA00023306"/>
    </source>
</evidence>
<evidence type="ECO:0000256" key="13">
    <source>
        <dbReference type="HAMAP-Rule" id="MF_00038"/>
    </source>
</evidence>
<comment type="catalytic activity">
    <reaction evidence="13">
        <text>UDP-N-acetyl-alpha-D-muramoyl-L-alanyl-gamma-D-glutamyl-meso-2,6-diaminopimeloyl-D-alanyl-D-alanine + di-trans,octa-cis-undecaprenyl phosphate = di-trans,octa-cis-undecaprenyl diphospho-N-acetyl-alpha-D-muramoyl-L-alanyl-D-glutamyl-meso-2,6-diaminopimeloyl-D-alanyl-D-alanine + UMP</text>
        <dbReference type="Rhea" id="RHEA:28386"/>
        <dbReference type="ChEBI" id="CHEBI:57865"/>
        <dbReference type="ChEBI" id="CHEBI:60392"/>
        <dbReference type="ChEBI" id="CHEBI:61386"/>
        <dbReference type="ChEBI" id="CHEBI:61387"/>
        <dbReference type="EC" id="2.7.8.13"/>
    </reaction>
</comment>
<feature type="transmembrane region" description="Helical" evidence="13">
    <location>
        <begin position="73"/>
        <end position="91"/>
    </location>
</feature>
<dbReference type="PANTHER" id="PTHR22926:SF5">
    <property type="entry name" value="PHOSPHO-N-ACETYLMURAMOYL-PENTAPEPTIDE-TRANSFERASE HOMOLOG"/>
    <property type="match status" value="1"/>
</dbReference>
<dbReference type="PROSITE" id="PS01347">
    <property type="entry name" value="MRAY_1"/>
    <property type="match status" value="1"/>
</dbReference>
<keyword evidence="11 13" id="KW-0131">Cell cycle</keyword>
<keyword evidence="13" id="KW-0479">Metal-binding</keyword>
<keyword evidence="12 13" id="KW-0961">Cell wall biogenesis/degradation</keyword>
<dbReference type="GO" id="GO:0016740">
    <property type="term" value="F:transferase activity"/>
    <property type="evidence" value="ECO:0007669"/>
    <property type="project" value="UniProtKB-KW"/>
</dbReference>
<evidence type="ECO:0000256" key="9">
    <source>
        <dbReference type="ARBA" id="ARBA00022989"/>
    </source>
</evidence>
<keyword evidence="13" id="KW-1003">Cell membrane</keyword>
<comment type="function">
    <text evidence="13">Catalyzes the initial step of the lipid cycle reactions in the biosynthesis of the cell wall peptidoglycan: transfers peptidoglycan precursor phospho-MurNAc-pentapeptide from UDP-MurNAc-pentapeptide onto the lipid carrier undecaprenyl phosphate, yielding undecaprenyl-pyrophosphoryl-MurNAc-pentapeptide, known as lipid I.</text>
</comment>
<dbReference type="PROSITE" id="PS01348">
    <property type="entry name" value="MRAY_2"/>
    <property type="match status" value="1"/>
</dbReference>
<accession>A0ABU9UDD7</accession>
<dbReference type="Pfam" id="PF00953">
    <property type="entry name" value="Glycos_transf_4"/>
    <property type="match status" value="1"/>
</dbReference>
<feature type="transmembrane region" description="Helical" evidence="13">
    <location>
        <begin position="238"/>
        <end position="255"/>
    </location>
</feature>
<dbReference type="EMBL" id="JBCHKQ010000004">
    <property type="protein sequence ID" value="MEM5948679.1"/>
    <property type="molecule type" value="Genomic_DNA"/>
</dbReference>
<feature type="transmembrane region" description="Helical" evidence="13">
    <location>
        <begin position="199"/>
        <end position="218"/>
    </location>
</feature>
<keyword evidence="4 13" id="KW-0132">Cell division</keyword>
<name>A0ABU9UDD7_9SPIR</name>
<keyword evidence="5 13" id="KW-0808">Transferase</keyword>
<evidence type="ECO:0000256" key="12">
    <source>
        <dbReference type="ARBA" id="ARBA00023316"/>
    </source>
</evidence>
<evidence type="ECO:0000256" key="2">
    <source>
        <dbReference type="ARBA" id="ARBA00005583"/>
    </source>
</evidence>
<keyword evidence="10 13" id="KW-0472">Membrane</keyword>
<comment type="cofactor">
    <cofactor evidence="13">
        <name>Mg(2+)</name>
        <dbReference type="ChEBI" id="CHEBI:18420"/>
    </cofactor>
</comment>
<evidence type="ECO:0000256" key="4">
    <source>
        <dbReference type="ARBA" id="ARBA00022618"/>
    </source>
</evidence>
<comment type="subcellular location">
    <subcellularLocation>
        <location evidence="13">Cell membrane</location>
        <topology evidence="13">Multi-pass membrane protein</topology>
    </subcellularLocation>
    <subcellularLocation>
        <location evidence="1">Membrane</location>
        <topology evidence="1">Multi-pass membrane protein</topology>
    </subcellularLocation>
</comment>
<evidence type="ECO:0000313" key="16">
    <source>
        <dbReference type="Proteomes" id="UP001466331"/>
    </source>
</evidence>
<evidence type="ECO:0000256" key="14">
    <source>
        <dbReference type="NCBIfam" id="TIGR00445"/>
    </source>
</evidence>
<comment type="caution">
    <text evidence="15">The sequence shown here is derived from an EMBL/GenBank/DDBJ whole genome shotgun (WGS) entry which is preliminary data.</text>
</comment>
<dbReference type="InterPro" id="IPR000715">
    <property type="entry name" value="Glycosyl_transferase_4"/>
</dbReference>
<dbReference type="RefSeq" id="WP_420070130.1">
    <property type="nucleotide sequence ID" value="NZ_JBCHKQ010000004.1"/>
</dbReference>
<dbReference type="Proteomes" id="UP001466331">
    <property type="component" value="Unassembled WGS sequence"/>
</dbReference>
<sequence>MLKELFYPLVKYFTPFNVFQYITFRAAYAAITSLLLSFVLGPWVIEKLRKLKAGEEIRELGPSTHKSKSGTPTMGGLFIVFSTVFSVLLWQDIHYPFTWVLVASLLSFGLLGFIDDYLKVFKKNKEGLRASIKFIGQILISLVLTGLILLFSNEYSTLLYLPFIKTPVINLSYWYVPLAVMFVVGYSNAVNLTDGLDGLAAGLVIFVGFALAIFAYLTGRVDFSEYLQIPYISGAGELSVFALALVGACVGFLWFNCHPAEVMMGDTGSLSIGGTLAVFSMLIKKEILLLIVGGVFILETLSVILQVLSYKLRNGKRIFKMAPLHHHFELSGWPESKVVIRMWILGGLFAIIGLSTLKVQ</sequence>
<dbReference type="HAMAP" id="MF_00038">
    <property type="entry name" value="MraY"/>
    <property type="match status" value="1"/>
</dbReference>
<feature type="transmembrane region" description="Helical" evidence="13">
    <location>
        <begin position="26"/>
        <end position="45"/>
    </location>
</feature>
<evidence type="ECO:0000256" key="10">
    <source>
        <dbReference type="ARBA" id="ARBA00023136"/>
    </source>
</evidence>
<dbReference type="EC" id="2.7.8.13" evidence="13 14"/>